<protein>
    <recommendedName>
        <fullName evidence="2">Transcription elongation factor Spt4</fullName>
    </recommendedName>
</protein>
<reference evidence="4 5" key="1">
    <citation type="submission" date="2019-08" db="EMBL/GenBank/DDBJ databases">
        <authorList>
            <person name="Vazquez-Campos X."/>
        </authorList>
    </citation>
    <scope>NUCLEOTIDE SEQUENCE [LARGE SCALE GENOMIC DNA]</scope>
    <source>
        <strain evidence="4">LFW-283_2</strain>
    </source>
</reference>
<keyword evidence="2" id="KW-0862">Zinc</keyword>
<evidence type="ECO:0000259" key="3">
    <source>
        <dbReference type="SMART" id="SM01389"/>
    </source>
</evidence>
<comment type="function">
    <text evidence="2">Stimulates transcription elongation.</text>
</comment>
<dbReference type="Proteomes" id="UP000789941">
    <property type="component" value="Unassembled WGS sequence"/>
</dbReference>
<dbReference type="PANTHER" id="PTHR40704">
    <property type="entry name" value="TRANSCRIPTION ELONGATION FACTOR SPT4"/>
    <property type="match status" value="1"/>
</dbReference>
<dbReference type="PANTHER" id="PTHR40704:SF1">
    <property type="entry name" value="TRANSCRIPTION ELONGATION FACTOR SPT4"/>
    <property type="match status" value="1"/>
</dbReference>
<dbReference type="GO" id="GO:0006355">
    <property type="term" value="P:regulation of DNA-templated transcription"/>
    <property type="evidence" value="ECO:0007669"/>
    <property type="project" value="UniProtKB-UniRule"/>
</dbReference>
<dbReference type="SUPFAM" id="SSF63393">
    <property type="entry name" value="RNA polymerase subunits"/>
    <property type="match status" value="1"/>
</dbReference>
<feature type="binding site" evidence="2">
    <location>
        <position position="18"/>
    </location>
    <ligand>
        <name>Zn(2+)</name>
        <dbReference type="ChEBI" id="CHEBI:29105"/>
    </ligand>
</feature>
<keyword evidence="4" id="KW-0648">Protein biosynthesis</keyword>
<keyword evidence="2" id="KW-0805">Transcription regulation</keyword>
<feature type="binding site" evidence="2">
    <location>
        <position position="4"/>
    </location>
    <ligand>
        <name>Zn(2+)</name>
        <dbReference type="ChEBI" id="CHEBI:29105"/>
    </ligand>
</feature>
<feature type="binding site" evidence="2">
    <location>
        <position position="21"/>
    </location>
    <ligand>
        <name>Zn(2+)</name>
        <dbReference type="ChEBI" id="CHEBI:29105"/>
    </ligand>
</feature>
<dbReference type="HAMAP" id="MF_00949">
    <property type="entry name" value="Spt4_arch"/>
    <property type="match status" value="1"/>
</dbReference>
<dbReference type="EMBL" id="CABMJJ010000009">
    <property type="protein sequence ID" value="VVC04159.1"/>
    <property type="molecule type" value="Genomic_DNA"/>
</dbReference>
<dbReference type="InterPro" id="IPR022800">
    <property type="entry name" value="Spt4/RpoE2_Znf"/>
</dbReference>
<dbReference type="InterPro" id="IPR038589">
    <property type="entry name" value="Spt4_dom_sf"/>
</dbReference>
<keyword evidence="4" id="KW-0251">Elongation factor</keyword>
<feature type="domain" description="Spt4/RpoE2 zinc finger" evidence="3">
    <location>
        <begin position="1"/>
        <end position="60"/>
    </location>
</feature>
<evidence type="ECO:0000313" key="4">
    <source>
        <dbReference type="EMBL" id="VVC04159.1"/>
    </source>
</evidence>
<comment type="caution">
    <text evidence="4">The sequence shown here is derived from an EMBL/GenBank/DDBJ whole genome shotgun (WGS) entry which is preliminary data.</text>
</comment>
<dbReference type="NCBIfam" id="NF041664">
    <property type="entry name" value="RNAP_arch_Epp"/>
    <property type="match status" value="1"/>
</dbReference>
<comment type="similarity">
    <text evidence="2">Belongs to the archaeal Spt4 family.</text>
</comment>
<sequence length="60" mass="6668">MSACKQCRYIVQTKDKVCPKCQGELSEKYSGMVVILDAERSEVAKIVEVNVVGSYAVKVR</sequence>
<organism evidence="4 5">
    <name type="scientific">Candidatus Bilamarchaeum dharawalense</name>
    <dbReference type="NCBI Taxonomy" id="2885759"/>
    <lineage>
        <taxon>Archaea</taxon>
        <taxon>Candidatus Micrarchaeota</taxon>
        <taxon>Candidatus Micrarchaeia</taxon>
        <taxon>Candidatus Anstonellales</taxon>
        <taxon>Candidatus Bilamarchaeaceae</taxon>
        <taxon>Candidatus Bilamarchaeum</taxon>
    </lineage>
</organism>
<evidence type="ECO:0000256" key="2">
    <source>
        <dbReference type="HAMAP-Rule" id="MF_00949"/>
    </source>
</evidence>
<accession>A0A5E4LRX0</accession>
<gene>
    <name evidence="2 4" type="primary">spt4</name>
    <name evidence="4" type="ORF">LFW2832_00772</name>
</gene>
<evidence type="ECO:0000313" key="5">
    <source>
        <dbReference type="Proteomes" id="UP000789941"/>
    </source>
</evidence>
<dbReference type="GO" id="GO:0008270">
    <property type="term" value="F:zinc ion binding"/>
    <property type="evidence" value="ECO:0007669"/>
    <property type="project" value="UniProtKB-UniRule"/>
</dbReference>
<feature type="binding site" evidence="2">
    <location>
        <position position="7"/>
    </location>
    <ligand>
        <name>Zn(2+)</name>
        <dbReference type="ChEBI" id="CHEBI:29105"/>
    </ligand>
</feature>
<dbReference type="GO" id="GO:0003746">
    <property type="term" value="F:translation elongation factor activity"/>
    <property type="evidence" value="ECO:0007669"/>
    <property type="project" value="UniProtKB-KW"/>
</dbReference>
<proteinExistence type="inferred from homology"/>
<comment type="subunit">
    <text evidence="2">Heterodimer composed of Spt4 and Spt5.</text>
</comment>
<dbReference type="InterPro" id="IPR029040">
    <property type="entry name" value="RPABC4/Spt4"/>
</dbReference>
<dbReference type="Pfam" id="PF06093">
    <property type="entry name" value="Spt4"/>
    <property type="match status" value="1"/>
</dbReference>
<evidence type="ECO:0000256" key="1">
    <source>
        <dbReference type="ARBA" id="ARBA00023163"/>
    </source>
</evidence>
<keyword evidence="2" id="KW-0479">Metal-binding</keyword>
<name>A0A5E4LRX0_9ARCH</name>
<dbReference type="Gene3D" id="2.20.28.90">
    <property type="match status" value="1"/>
</dbReference>
<dbReference type="AlphaFoldDB" id="A0A5E4LRX0"/>
<keyword evidence="1 2" id="KW-0804">Transcription</keyword>
<dbReference type="SMART" id="SM01389">
    <property type="entry name" value="Spt4"/>
    <property type="match status" value="1"/>
</dbReference>
<dbReference type="InterPro" id="IPR007178">
    <property type="entry name" value="Spt4_arch"/>
</dbReference>